<dbReference type="EMBL" id="JAHQCX010000013">
    <property type="protein sequence ID" value="MBU9727709.1"/>
    <property type="molecule type" value="Genomic_DNA"/>
</dbReference>
<feature type="domain" description="Glycosyl hydrolase family 31 C-terminal" evidence="4">
    <location>
        <begin position="570"/>
        <end position="651"/>
    </location>
</feature>
<name>A0ABS6KB17_9FIRM</name>
<evidence type="ECO:0000313" key="5">
    <source>
        <dbReference type="EMBL" id="MBU9727709.1"/>
    </source>
</evidence>
<dbReference type="EC" id="3.2.1.20" evidence="5"/>
<dbReference type="InterPro" id="IPR013780">
    <property type="entry name" value="Glyco_hydro_b"/>
</dbReference>
<reference evidence="5 6" key="1">
    <citation type="submission" date="2021-06" db="EMBL/GenBank/DDBJ databases">
        <title>Description of novel taxa of the family Lachnospiraceae.</title>
        <authorList>
            <person name="Chaplin A.V."/>
            <person name="Sokolova S.R."/>
            <person name="Pikina A.P."/>
            <person name="Korzhanova M."/>
            <person name="Belova V."/>
            <person name="Korostin D."/>
            <person name="Efimov B.A."/>
        </authorList>
    </citation>
    <scope>NUCLEOTIDE SEQUENCE [LARGE SCALE GENOMIC DNA]</scope>
    <source>
        <strain evidence="5 6">ASD4241</strain>
    </source>
</reference>
<dbReference type="InterPro" id="IPR044112">
    <property type="entry name" value="YihQ_TIM-like"/>
</dbReference>
<dbReference type="InterPro" id="IPR048395">
    <property type="entry name" value="Glyco_hydro_31_C"/>
</dbReference>
<feature type="domain" description="Glycoside hydrolase family 31 TIM barrel" evidence="3">
    <location>
        <begin position="252"/>
        <end position="559"/>
    </location>
</feature>
<dbReference type="Proteomes" id="UP001314681">
    <property type="component" value="Unassembled WGS sequence"/>
</dbReference>
<dbReference type="GO" id="GO:0004558">
    <property type="term" value="F:alpha-1,4-glucosidase activity"/>
    <property type="evidence" value="ECO:0007669"/>
    <property type="project" value="UniProtKB-EC"/>
</dbReference>
<dbReference type="SUPFAM" id="SSF51445">
    <property type="entry name" value="(Trans)glycosidases"/>
    <property type="match status" value="1"/>
</dbReference>
<dbReference type="CDD" id="cd14752">
    <property type="entry name" value="GH31_N"/>
    <property type="match status" value="1"/>
</dbReference>
<dbReference type="Gene3D" id="3.20.20.80">
    <property type="entry name" value="Glycosidases"/>
    <property type="match status" value="1"/>
</dbReference>
<dbReference type="InterPro" id="IPR000322">
    <property type="entry name" value="Glyco_hydro_31_TIM"/>
</dbReference>
<keyword evidence="2 5" id="KW-0378">Hydrolase</keyword>
<gene>
    <name evidence="5" type="ORF">KTH90_16995</name>
</gene>
<comment type="caution">
    <text evidence="5">The sequence shown here is derived from an EMBL/GenBank/DDBJ whole genome shotgun (WGS) entry which is preliminary data.</text>
</comment>
<dbReference type="InterPro" id="IPR017853">
    <property type="entry name" value="GH"/>
</dbReference>
<dbReference type="Pfam" id="PF01055">
    <property type="entry name" value="Glyco_hydro_31_2nd"/>
    <property type="match status" value="1"/>
</dbReference>
<protein>
    <submittedName>
        <fullName evidence="5">Alpha-glucosidase</fullName>
        <ecNumber evidence="5">3.2.1.20</ecNumber>
    </submittedName>
</protein>
<dbReference type="InterPro" id="IPR052990">
    <property type="entry name" value="Sulfoquinovosidase_GH31"/>
</dbReference>
<dbReference type="Gene3D" id="2.60.40.1760">
    <property type="entry name" value="glycosyl hydrolase (family 31)"/>
    <property type="match status" value="1"/>
</dbReference>
<dbReference type="CDD" id="cd06594">
    <property type="entry name" value="GH31_glucosidase_YihQ"/>
    <property type="match status" value="1"/>
</dbReference>
<comment type="similarity">
    <text evidence="1 2">Belongs to the glycosyl hydrolase 31 family.</text>
</comment>
<evidence type="ECO:0000256" key="2">
    <source>
        <dbReference type="RuleBase" id="RU361185"/>
    </source>
</evidence>
<dbReference type="InterPro" id="IPR011013">
    <property type="entry name" value="Gal_mutarotase_sf_dom"/>
</dbReference>
<accession>A0ABS6KB17</accession>
<dbReference type="SUPFAM" id="SSF51011">
    <property type="entry name" value="Glycosyl hydrolase domain"/>
    <property type="match status" value="1"/>
</dbReference>
<organism evidence="5 6">
    <name type="scientific">Diplocloster modestus</name>
    <dbReference type="NCBI Taxonomy" id="2850322"/>
    <lineage>
        <taxon>Bacteria</taxon>
        <taxon>Bacillati</taxon>
        <taxon>Bacillota</taxon>
        <taxon>Clostridia</taxon>
        <taxon>Lachnospirales</taxon>
        <taxon>Lachnospiraceae</taxon>
        <taxon>Diplocloster</taxon>
    </lineage>
</organism>
<dbReference type="SUPFAM" id="SSF74650">
    <property type="entry name" value="Galactose mutarotase-like"/>
    <property type="match status" value="1"/>
</dbReference>
<dbReference type="PANTHER" id="PTHR46959">
    <property type="entry name" value="SULFOQUINOVOSIDASE"/>
    <property type="match status" value="1"/>
</dbReference>
<dbReference type="NCBIfam" id="NF007746">
    <property type="entry name" value="PRK10426.1"/>
    <property type="match status" value="1"/>
</dbReference>
<evidence type="ECO:0000313" key="6">
    <source>
        <dbReference type="Proteomes" id="UP001314681"/>
    </source>
</evidence>
<dbReference type="RefSeq" id="WP_238727104.1">
    <property type="nucleotide sequence ID" value="NZ_JAHQCX010000013.1"/>
</dbReference>
<keyword evidence="6" id="KW-1185">Reference proteome</keyword>
<proteinExistence type="inferred from homology"/>
<keyword evidence="2 5" id="KW-0326">Glycosidase</keyword>
<dbReference type="PANTHER" id="PTHR46959:SF2">
    <property type="entry name" value="SULFOQUINOVOSIDASE"/>
    <property type="match status" value="1"/>
</dbReference>
<evidence type="ECO:0000256" key="1">
    <source>
        <dbReference type="ARBA" id="ARBA00007806"/>
    </source>
</evidence>
<sequence length="673" mass="77860">MQLIEKKDGFEVWQGNRILLTQSPQNPCFYVGRGEETVEMYRGNFQMEDYLTERIPLREAVREETAKQGVCRYRLQDRLLVEIEVGLDTVTLNISGIMDAGNRLWIRVNGEKEESVYGCGEQMSYFNLRGRHFPLWSSEPGVGRDKNTYMTWRCDVDNKSGGDYFNTNYPQPTYLSSRRYFLHADTTVYADFDFRHEEYHELSFWGIPGQIRIQEADDFLSLMEKVTAYFGRQPRLPEWVYDGAILGLQGGTKRVFDLAEKSLDRGIPVAGIWCQDWEGKRETTFGKRLQWEWRWDEKLYPCLPEKIEEYGKKGIRFLGYINPYLVKDTPLYREGKENGYFAVDSQGGDYLVDFGEFDCGVVDFTNPDAYEWFKGIIKKNLIGFGLSGWMADFGEYLPTDVCLFNGESAMVEHNHWPVLWAKCNYEALEETGKLSELVYFMRAGGTGSQRYCPLLWAGDQCVDFSIHDGLASVICAALSAAVIGNGLHHCDIGGYTSLYENVRTKEVFLRWAEMAAFTPVMRTHEGNRPDTNFQYYDDEDAMREFARLTRIHVALAPYLKNLVEENAARGIPVQRPLFFHYENDPKTYQIQTEYLLGEDLLVAPVYLSAKDEWEVYLPEDEWIHLWSGKEYRKGKIKVAAKMGEIPVFYRKASGYRPLFEQIAGREGTGSFRQ</sequence>
<dbReference type="Pfam" id="PF21365">
    <property type="entry name" value="Glyco_hydro_31_3rd"/>
    <property type="match status" value="1"/>
</dbReference>
<evidence type="ECO:0000259" key="3">
    <source>
        <dbReference type="Pfam" id="PF01055"/>
    </source>
</evidence>
<dbReference type="Gene3D" id="2.60.40.1180">
    <property type="entry name" value="Golgi alpha-mannosidase II"/>
    <property type="match status" value="1"/>
</dbReference>
<evidence type="ECO:0000259" key="4">
    <source>
        <dbReference type="Pfam" id="PF21365"/>
    </source>
</evidence>